<feature type="compositionally biased region" description="Basic residues" evidence="20">
    <location>
        <begin position="1050"/>
        <end position="1062"/>
    </location>
</feature>
<dbReference type="EMBL" id="BRZM01000014">
    <property type="protein sequence ID" value="GLD52694.1"/>
    <property type="molecule type" value="Genomic_DNA"/>
</dbReference>
<evidence type="ECO:0000256" key="14">
    <source>
        <dbReference type="ARBA" id="ARBA00022833"/>
    </source>
</evidence>
<keyword evidence="17 21" id="KW-1133">Transmembrane helix</keyword>
<feature type="transmembrane region" description="Helical" evidence="21">
    <location>
        <begin position="160"/>
        <end position="185"/>
    </location>
</feature>
<evidence type="ECO:0000256" key="13">
    <source>
        <dbReference type="ARBA" id="ARBA00022771"/>
    </source>
</evidence>
<evidence type="ECO:0000256" key="3">
    <source>
        <dbReference type="ARBA" id="ARBA00004906"/>
    </source>
</evidence>
<evidence type="ECO:0000256" key="8">
    <source>
        <dbReference type="ARBA" id="ARBA00022592"/>
    </source>
</evidence>
<dbReference type="CDD" id="cd16671">
    <property type="entry name" value="RING-H2_DTX1_4"/>
    <property type="match status" value="1"/>
</dbReference>
<dbReference type="EC" id="2.3.2.27" evidence="6"/>
<evidence type="ECO:0000259" key="22">
    <source>
        <dbReference type="PROSITE" id="PS50089"/>
    </source>
</evidence>
<feature type="region of interest" description="Disordered" evidence="20">
    <location>
        <begin position="1033"/>
        <end position="1064"/>
    </location>
</feature>
<dbReference type="InterPro" id="IPR037197">
    <property type="entry name" value="WWE_dom_sf"/>
</dbReference>
<dbReference type="Pfam" id="PF02825">
    <property type="entry name" value="WWE"/>
    <property type="match status" value="2"/>
</dbReference>
<comment type="caution">
    <text evidence="24">The sequence shown here is derived from an EMBL/GenBank/DDBJ whole genome shotgun (WGS) entry which is preliminary data.</text>
</comment>
<dbReference type="FunFam" id="3.30.40.10:FF:000097">
    <property type="entry name" value="E3 ubiquitin-protein ligase DTX4"/>
    <property type="match status" value="1"/>
</dbReference>
<dbReference type="SMART" id="SM00184">
    <property type="entry name" value="RING"/>
    <property type="match status" value="1"/>
</dbReference>
<dbReference type="InterPro" id="IPR039396">
    <property type="entry name" value="Deltex_C"/>
</dbReference>
<dbReference type="Pfam" id="PF18102">
    <property type="entry name" value="DTC"/>
    <property type="match status" value="1"/>
</dbReference>
<keyword evidence="25" id="KW-1185">Reference proteome</keyword>
<feature type="domain" description="RING-type" evidence="22">
    <location>
        <begin position="1084"/>
        <end position="1145"/>
    </location>
</feature>
<keyword evidence="16" id="KW-0914">Notch signaling pathway</keyword>
<evidence type="ECO:0000256" key="9">
    <source>
        <dbReference type="ARBA" id="ARBA00022679"/>
    </source>
</evidence>
<dbReference type="GO" id="GO:0008270">
    <property type="term" value="F:zinc ion binding"/>
    <property type="evidence" value="ECO:0007669"/>
    <property type="project" value="UniProtKB-KW"/>
</dbReference>
<dbReference type="SUPFAM" id="SSF117839">
    <property type="entry name" value="WWE domain"/>
    <property type="match status" value="2"/>
</dbReference>
<keyword evidence="11" id="KW-0479">Metal-binding</keyword>
<comment type="similarity">
    <text evidence="5">Belongs to the inorganic phosphate transporter (PiT) (TC 2.A.20) family.</text>
</comment>
<reference evidence="24" key="1">
    <citation type="submission" date="2022-08" db="EMBL/GenBank/DDBJ databases">
        <title>Genome sequencing of akame (Lates japonicus).</title>
        <authorList>
            <person name="Hashiguchi Y."/>
            <person name="Takahashi H."/>
        </authorList>
    </citation>
    <scope>NUCLEOTIDE SEQUENCE</scope>
    <source>
        <strain evidence="24">Kochi</strain>
    </source>
</reference>
<dbReference type="PROSITE" id="PS50918">
    <property type="entry name" value="WWE"/>
    <property type="match status" value="2"/>
</dbReference>
<dbReference type="FunFam" id="3.30.390.130:FF:000001">
    <property type="entry name" value="Probable E3 ubiquitin-protein ligase DTX3"/>
    <property type="match status" value="1"/>
</dbReference>
<evidence type="ECO:0000256" key="20">
    <source>
        <dbReference type="SAM" id="MobiDB-lite"/>
    </source>
</evidence>
<evidence type="ECO:0000256" key="18">
    <source>
        <dbReference type="ARBA" id="ARBA00023136"/>
    </source>
</evidence>
<dbReference type="Gene3D" id="3.30.40.10">
    <property type="entry name" value="Zinc/RING finger domain, C3HC4 (zinc finger)"/>
    <property type="match status" value="1"/>
</dbReference>
<dbReference type="SUPFAM" id="SSF57850">
    <property type="entry name" value="RING/U-box"/>
    <property type="match status" value="1"/>
</dbReference>
<keyword evidence="15" id="KW-0769">Symport</keyword>
<dbReference type="GO" id="GO:0061630">
    <property type="term" value="F:ubiquitin protein ligase activity"/>
    <property type="evidence" value="ECO:0007669"/>
    <property type="project" value="UniProtKB-EC"/>
</dbReference>
<evidence type="ECO:0000256" key="6">
    <source>
        <dbReference type="ARBA" id="ARBA00012483"/>
    </source>
</evidence>
<evidence type="ECO:0000256" key="19">
    <source>
        <dbReference type="PROSITE-ProRule" id="PRU00175"/>
    </source>
</evidence>
<dbReference type="Gene3D" id="3.30.390.130">
    <property type="match status" value="1"/>
</dbReference>
<dbReference type="GO" id="GO:0005315">
    <property type="term" value="F:phosphate transmembrane transporter activity"/>
    <property type="evidence" value="ECO:0007669"/>
    <property type="project" value="InterPro"/>
</dbReference>
<feature type="transmembrane region" description="Helical" evidence="21">
    <location>
        <begin position="205"/>
        <end position="226"/>
    </location>
</feature>
<evidence type="ECO:0000256" key="7">
    <source>
        <dbReference type="ARBA" id="ARBA00022448"/>
    </source>
</evidence>
<dbReference type="InterPro" id="IPR004170">
    <property type="entry name" value="WWE_dom"/>
</dbReference>
<keyword evidence="12" id="KW-0677">Repeat</keyword>
<keyword evidence="13 19" id="KW-0863">Zinc-finger</keyword>
<dbReference type="InterPro" id="IPR039399">
    <property type="entry name" value="Deltex_C_sf"/>
</dbReference>
<dbReference type="Gene3D" id="3.30.720.50">
    <property type="match status" value="2"/>
</dbReference>
<dbReference type="FunFam" id="3.30.720.50:FF:000005">
    <property type="entry name" value="Probable E3 ubiquitin-protein ligase DTX2"/>
    <property type="match status" value="1"/>
</dbReference>
<keyword evidence="9" id="KW-0808">Transferase</keyword>
<comment type="pathway">
    <text evidence="3">Protein modification; protein ubiquitination.</text>
</comment>
<dbReference type="Pfam" id="PF01384">
    <property type="entry name" value="PHO4"/>
    <property type="match status" value="1"/>
</dbReference>
<keyword evidence="8" id="KW-0592">Phosphate transport</keyword>
<dbReference type="PROSITE" id="PS50089">
    <property type="entry name" value="ZF_RING_2"/>
    <property type="match status" value="1"/>
</dbReference>
<dbReference type="CDD" id="cd09633">
    <property type="entry name" value="Deltex_C"/>
    <property type="match status" value="1"/>
</dbReference>
<dbReference type="PANTHER" id="PTHR11101">
    <property type="entry name" value="PHOSPHATE TRANSPORTER"/>
    <property type="match status" value="1"/>
</dbReference>
<protein>
    <recommendedName>
        <fullName evidence="6">RING-type E3 ubiquitin transferase</fullName>
        <ecNumber evidence="6">2.3.2.27</ecNumber>
    </recommendedName>
</protein>
<dbReference type="GO" id="GO:0015293">
    <property type="term" value="F:symporter activity"/>
    <property type="evidence" value="ECO:0007669"/>
    <property type="project" value="UniProtKB-KW"/>
</dbReference>
<evidence type="ECO:0000256" key="17">
    <source>
        <dbReference type="ARBA" id="ARBA00022989"/>
    </source>
</evidence>
<name>A0AAD3R0H8_LATJO</name>
<dbReference type="Proteomes" id="UP001279410">
    <property type="component" value="Unassembled WGS sequence"/>
</dbReference>
<keyword evidence="10 21" id="KW-0812">Transmembrane</keyword>
<dbReference type="InterPro" id="IPR001204">
    <property type="entry name" value="Phos_transporter"/>
</dbReference>
<evidence type="ECO:0000256" key="11">
    <source>
        <dbReference type="ARBA" id="ARBA00022723"/>
    </source>
</evidence>
<feature type="transmembrane region" description="Helical" evidence="21">
    <location>
        <begin position="518"/>
        <end position="535"/>
    </location>
</feature>
<dbReference type="InterPro" id="IPR001841">
    <property type="entry name" value="Znf_RING"/>
</dbReference>
<sequence>MDTTTLASLAAATTVALASQTDMSGYLWLLVLGFIIAFILAFSVGANDVANSFGTAVGSGVVTMRQACILATIFETVGSVLLGAKVSETIRQGIIDVQMYNGSEHVQMAGSISAMCGSAVWQLAASFLKLPISGTHCIVGATIGYSMVAKGHQGVRWMELLRIVASWFLSPVLSGIMSGILFYFVRKFILNKADPVPNGLRALPVFYGITMGINLFSIMFTGAPLLGFDRVPWWGILCISLGCALVTALVVWFIVCPRLKKKIKRETAAAPCETPLMENSSKPAQAEQLSAPCDPQPQTPPADSQKVAFKLGGSEEADLDTNDMENKDLDISNGLNGTVGPMVITDPHSGRSHTIHKDSGLYKDLLHKLHKAKVGDCIGDSDTEERPIRRNNSYTSYTMAIYGIQGDPKYKDLDGGLQRRSRVDSYSSYSSAVSGGSTVPDGSVTQCEAGRDLAVEEDELEVDQPAVAMLFQFLQILTACFGSFAHGGNDVSNAIGPLVGLWLLYESGSVVSNAPTPIWLLLYGGVGICAGLWVWGRRVIQTMGKDLTPITPSSGFSIELASAITVVVASNIGLPVSTTHCKVGSVVAVGWLRSRKSVDWRLFRNIFIAWFVTVPISGLISAAIMALFIYVVLGVLAWDIASSWSADTTEEMARPGSGLLVPVNGLGYPPQNLARVVVWEWLNEHGRWRPYSAAVCHHIENVLKGDARGTVVLGQVDAQLSPYIIDLQSMHQFRQDTGTMRPVQRNFYEPSSAPGKGVVWEWENDNGSWTPYDMEICVTIQNAYEKQHPWLDLTSLGFCYLIDFNSMSQTNRQSQRKRRLRRRMDLAYPLIMGSIPKSQSWPVGASSGQPCSCQQCILVNSTRAASNAILASQRRKLYGGTAGNTGAAGTLTVVRQSNTFAGTSLWSPTSASSGANNNNISVGGGQAKAEQVQLPLSTANFPCSPVMPSLSSAHGHHALTINGQNNLNRPGTQRISMGTARGAIPPGVPALPVKNLTGSGPVHPALAGMTGILMCAAGLPVCLTRAPKPILHPPPINKSDMKPVPGINGMRRKTKKKHLKRGKNPEDVVRRYTERIKVVPDEDCTICMERLVMSSGYEGVLQHKGIKPELVGKLGKCGHMYHLLCLVAMYNNGNKDGSLQCPTCKTIYGEKTGTQPPGKMEYHVIPHCLPGYPDSKTIRIVYDIPAGIQTNEHPNPGKKFSARGFPRHCYLPDNEKGRKVLKLLIMAWDRRLIFTIGTSSTTGESDTVVWNEIHHKTEFGSNLTGHGYPDPNYLDNVLTELSAQGVGEDNLKD</sequence>
<evidence type="ECO:0000259" key="23">
    <source>
        <dbReference type="PROSITE" id="PS50918"/>
    </source>
</evidence>
<accession>A0AAD3R0H8</accession>
<evidence type="ECO:0000256" key="4">
    <source>
        <dbReference type="ARBA" id="ARBA00009413"/>
    </source>
</evidence>
<evidence type="ECO:0000256" key="1">
    <source>
        <dbReference type="ARBA" id="ARBA00000900"/>
    </source>
</evidence>
<evidence type="ECO:0000313" key="25">
    <source>
        <dbReference type="Proteomes" id="UP001279410"/>
    </source>
</evidence>
<evidence type="ECO:0000256" key="21">
    <source>
        <dbReference type="SAM" id="Phobius"/>
    </source>
</evidence>
<comment type="catalytic activity">
    <reaction evidence="1">
        <text>S-ubiquitinyl-[E2 ubiquitin-conjugating enzyme]-L-cysteine + [acceptor protein]-L-lysine = [E2 ubiquitin-conjugating enzyme]-L-cysteine + N(6)-ubiquitinyl-[acceptor protein]-L-lysine.</text>
        <dbReference type="EC" id="2.3.2.27"/>
    </reaction>
</comment>
<dbReference type="InterPro" id="IPR013083">
    <property type="entry name" value="Znf_RING/FYVE/PHD"/>
</dbReference>
<proteinExistence type="inferred from homology"/>
<dbReference type="GO" id="GO:0035435">
    <property type="term" value="P:phosphate ion transmembrane transport"/>
    <property type="evidence" value="ECO:0007669"/>
    <property type="project" value="TreeGrafter"/>
</dbReference>
<dbReference type="InterPro" id="IPR018123">
    <property type="entry name" value="WWE-dom_subgr"/>
</dbReference>
<organism evidence="24 25">
    <name type="scientific">Lates japonicus</name>
    <name type="common">Japanese lates</name>
    <dbReference type="NCBI Taxonomy" id="270547"/>
    <lineage>
        <taxon>Eukaryota</taxon>
        <taxon>Metazoa</taxon>
        <taxon>Chordata</taxon>
        <taxon>Craniata</taxon>
        <taxon>Vertebrata</taxon>
        <taxon>Euteleostomi</taxon>
        <taxon>Actinopterygii</taxon>
        <taxon>Neopterygii</taxon>
        <taxon>Teleostei</taxon>
        <taxon>Neoteleostei</taxon>
        <taxon>Acanthomorphata</taxon>
        <taxon>Carangaria</taxon>
        <taxon>Carangaria incertae sedis</taxon>
        <taxon>Centropomidae</taxon>
        <taxon>Lates</taxon>
    </lineage>
</organism>
<feature type="domain" description="WWE" evidence="23">
    <location>
        <begin position="665"/>
        <end position="745"/>
    </location>
</feature>
<evidence type="ECO:0000313" key="24">
    <source>
        <dbReference type="EMBL" id="GLD52694.1"/>
    </source>
</evidence>
<keyword evidence="18 21" id="KW-0472">Membrane</keyword>
<feature type="region of interest" description="Disordered" evidence="20">
    <location>
        <begin position="274"/>
        <end position="305"/>
    </location>
</feature>
<dbReference type="GO" id="GO:0007219">
    <property type="term" value="P:Notch signaling pathway"/>
    <property type="evidence" value="ECO:0007669"/>
    <property type="project" value="UniProtKB-KW"/>
</dbReference>
<evidence type="ECO:0000256" key="5">
    <source>
        <dbReference type="ARBA" id="ARBA00009916"/>
    </source>
</evidence>
<keyword evidence="7" id="KW-0813">Transport</keyword>
<keyword evidence="14" id="KW-0862">Zinc</keyword>
<feature type="transmembrane region" description="Helical" evidence="21">
    <location>
        <begin position="28"/>
        <end position="46"/>
    </location>
</feature>
<comment type="subcellular location">
    <subcellularLocation>
        <location evidence="2">Membrane</location>
        <topology evidence="2">Multi-pass membrane protein</topology>
    </subcellularLocation>
</comment>
<evidence type="ECO:0000256" key="2">
    <source>
        <dbReference type="ARBA" id="ARBA00004141"/>
    </source>
</evidence>
<gene>
    <name evidence="24" type="ORF">AKAME5_000555500</name>
</gene>
<feature type="domain" description="WWE" evidence="23">
    <location>
        <begin position="746"/>
        <end position="822"/>
    </location>
</feature>
<dbReference type="PANTHER" id="PTHR11101:SF81">
    <property type="entry name" value="SODIUM-DEPENDENT PHOSPHATE TRANSPORTER 1-A"/>
    <property type="match status" value="1"/>
</dbReference>
<evidence type="ECO:0000256" key="10">
    <source>
        <dbReference type="ARBA" id="ARBA00022692"/>
    </source>
</evidence>
<evidence type="ECO:0000256" key="12">
    <source>
        <dbReference type="ARBA" id="ARBA00022737"/>
    </source>
</evidence>
<evidence type="ECO:0000256" key="15">
    <source>
        <dbReference type="ARBA" id="ARBA00022847"/>
    </source>
</evidence>
<evidence type="ECO:0000256" key="16">
    <source>
        <dbReference type="ARBA" id="ARBA00022976"/>
    </source>
</evidence>
<comment type="similarity">
    <text evidence="4">Belongs to the Deltex family.</text>
</comment>
<dbReference type="GO" id="GO:0016020">
    <property type="term" value="C:membrane"/>
    <property type="evidence" value="ECO:0007669"/>
    <property type="project" value="UniProtKB-SubCell"/>
</dbReference>
<dbReference type="SMART" id="SM00678">
    <property type="entry name" value="WWE"/>
    <property type="match status" value="2"/>
</dbReference>
<feature type="transmembrane region" description="Helical" evidence="21">
    <location>
        <begin position="233"/>
        <end position="255"/>
    </location>
</feature>
<feature type="transmembrane region" description="Helical" evidence="21">
    <location>
        <begin position="605"/>
        <end position="638"/>
    </location>
</feature>